<keyword evidence="3" id="KW-1185">Reference proteome</keyword>
<dbReference type="AlphaFoldDB" id="A0A8H9ISC7"/>
<dbReference type="Pfam" id="PF19834">
    <property type="entry name" value="DUF6314"/>
    <property type="match status" value="1"/>
</dbReference>
<evidence type="ECO:0000313" key="2">
    <source>
        <dbReference type="EMBL" id="GHF54016.1"/>
    </source>
</evidence>
<evidence type="ECO:0000313" key="3">
    <source>
        <dbReference type="Proteomes" id="UP000658656"/>
    </source>
</evidence>
<accession>A0A8H9ISC7</accession>
<comment type="caution">
    <text evidence="2">The sequence shown here is derived from an EMBL/GenBank/DDBJ whole genome shotgun (WGS) entry which is preliminary data.</text>
</comment>
<protein>
    <recommendedName>
        <fullName evidence="1">DUF6314 domain-containing protein</fullName>
    </recommendedName>
</protein>
<dbReference type="InterPro" id="IPR045632">
    <property type="entry name" value="DUF6314"/>
</dbReference>
<dbReference type="RefSeq" id="WP_145935280.1">
    <property type="nucleotide sequence ID" value="NZ_BNAV01000003.1"/>
</dbReference>
<dbReference type="Proteomes" id="UP000658656">
    <property type="component" value="Unassembled WGS sequence"/>
</dbReference>
<organism evidence="2 3">
    <name type="scientific">Amycolatopsis bartoniae</name>
    <dbReference type="NCBI Taxonomy" id="941986"/>
    <lineage>
        <taxon>Bacteria</taxon>
        <taxon>Bacillati</taxon>
        <taxon>Actinomycetota</taxon>
        <taxon>Actinomycetes</taxon>
        <taxon>Pseudonocardiales</taxon>
        <taxon>Pseudonocardiaceae</taxon>
        <taxon>Amycolatopsis</taxon>
    </lineage>
</organism>
<reference evidence="2" key="2">
    <citation type="submission" date="2020-09" db="EMBL/GenBank/DDBJ databases">
        <authorList>
            <person name="Sun Q."/>
            <person name="Zhou Y."/>
        </authorList>
    </citation>
    <scope>NUCLEOTIDE SEQUENCE</scope>
    <source>
        <strain evidence="2">CGMCC 4.7679</strain>
    </source>
</reference>
<evidence type="ECO:0000259" key="1">
    <source>
        <dbReference type="Pfam" id="PF19834"/>
    </source>
</evidence>
<proteinExistence type="predicted"/>
<gene>
    <name evidence="2" type="ORF">GCM10017566_29370</name>
</gene>
<name>A0A8H9ISC7_9PSEU</name>
<sequence length="148" mass="16687">MTSEVRPEARLFAALPGEWTITRVLPGIGRMTGSARFRPAGAGLLHYREDGRLTLHSGQSLEVFREYHYRLEEGQIRICFAEPGPPRTFHVLRLDEPGGAASDVHLCGADTYAGRYEFPDDNRFTIRMRVTGPQKDYSIETAYERAVS</sequence>
<feature type="domain" description="DUF6314" evidence="1">
    <location>
        <begin position="15"/>
        <end position="145"/>
    </location>
</feature>
<dbReference type="OrthoDB" id="3296280at2"/>
<dbReference type="EMBL" id="BNAV01000003">
    <property type="protein sequence ID" value="GHF54016.1"/>
    <property type="molecule type" value="Genomic_DNA"/>
</dbReference>
<reference evidence="2" key="1">
    <citation type="journal article" date="2014" name="Int. J. Syst. Evol. Microbiol.">
        <title>Complete genome sequence of Corynebacterium casei LMG S-19264T (=DSM 44701T), isolated from a smear-ripened cheese.</title>
        <authorList>
            <consortium name="US DOE Joint Genome Institute (JGI-PGF)"/>
            <person name="Walter F."/>
            <person name="Albersmeier A."/>
            <person name="Kalinowski J."/>
            <person name="Ruckert C."/>
        </authorList>
    </citation>
    <scope>NUCLEOTIDE SEQUENCE</scope>
    <source>
        <strain evidence="2">CGMCC 4.7679</strain>
    </source>
</reference>